<accession>A0A9D2RNT1</accession>
<feature type="compositionally biased region" description="Polar residues" evidence="2">
    <location>
        <begin position="116"/>
        <end position="131"/>
    </location>
</feature>
<dbReference type="InterPro" id="IPR004474">
    <property type="entry name" value="LytR_CpsA_psr"/>
</dbReference>
<dbReference type="EMBL" id="DWZH01000042">
    <property type="protein sequence ID" value="HJB10133.1"/>
    <property type="molecule type" value="Genomic_DNA"/>
</dbReference>
<evidence type="ECO:0000313" key="5">
    <source>
        <dbReference type="EMBL" id="HJB10133.1"/>
    </source>
</evidence>
<feature type="compositionally biased region" description="Low complexity" evidence="2">
    <location>
        <begin position="147"/>
        <end position="164"/>
    </location>
</feature>
<feature type="compositionally biased region" description="Acidic residues" evidence="2">
    <location>
        <begin position="683"/>
        <end position="692"/>
    </location>
</feature>
<reference evidence="5" key="2">
    <citation type="submission" date="2021-04" db="EMBL/GenBank/DDBJ databases">
        <authorList>
            <person name="Gilroy R."/>
        </authorList>
    </citation>
    <scope>NUCLEOTIDE SEQUENCE</scope>
    <source>
        <strain evidence="5">ChiHjej13B12-24818</strain>
    </source>
</reference>
<feature type="region of interest" description="Disordered" evidence="2">
    <location>
        <begin position="683"/>
        <end position="763"/>
    </location>
</feature>
<dbReference type="AlphaFoldDB" id="A0A9D2RNT1"/>
<dbReference type="Proteomes" id="UP000823823">
    <property type="component" value="Unassembled WGS sequence"/>
</dbReference>
<evidence type="ECO:0000256" key="1">
    <source>
        <dbReference type="ARBA" id="ARBA00006068"/>
    </source>
</evidence>
<protein>
    <submittedName>
        <fullName evidence="5">LCP family protein</fullName>
    </submittedName>
</protein>
<feature type="compositionally biased region" description="Acidic residues" evidence="2">
    <location>
        <begin position="713"/>
        <end position="750"/>
    </location>
</feature>
<comment type="caution">
    <text evidence="5">The sequence shown here is derived from an EMBL/GenBank/DDBJ whole genome shotgun (WGS) entry which is preliminary data.</text>
</comment>
<dbReference type="PANTHER" id="PTHR33392">
    <property type="entry name" value="POLYISOPRENYL-TEICHOIC ACID--PEPTIDOGLYCAN TEICHOIC ACID TRANSFERASE TAGU"/>
    <property type="match status" value="1"/>
</dbReference>
<dbReference type="InterPro" id="IPR050922">
    <property type="entry name" value="LytR/CpsA/Psr_CW_biosynth"/>
</dbReference>
<dbReference type="Gene3D" id="3.40.630.190">
    <property type="entry name" value="LCP protein"/>
    <property type="match status" value="1"/>
</dbReference>
<dbReference type="PANTHER" id="PTHR33392:SF6">
    <property type="entry name" value="POLYISOPRENYL-TEICHOIC ACID--PEPTIDOGLYCAN TEICHOIC ACID TRANSFERASE TAGU"/>
    <property type="match status" value="1"/>
</dbReference>
<comment type="similarity">
    <text evidence="1">Belongs to the LytR/CpsA/Psr (LCP) family.</text>
</comment>
<organism evidence="5 6">
    <name type="scientific">Candidatus Brachybacterium merdavium</name>
    <dbReference type="NCBI Taxonomy" id="2838513"/>
    <lineage>
        <taxon>Bacteria</taxon>
        <taxon>Bacillati</taxon>
        <taxon>Actinomycetota</taxon>
        <taxon>Actinomycetes</taxon>
        <taxon>Micrococcales</taxon>
        <taxon>Dermabacteraceae</taxon>
        <taxon>Brachybacterium</taxon>
    </lineage>
</organism>
<feature type="transmembrane region" description="Helical" evidence="3">
    <location>
        <begin position="325"/>
        <end position="346"/>
    </location>
</feature>
<keyword evidence="3" id="KW-0472">Membrane</keyword>
<reference evidence="5" key="1">
    <citation type="journal article" date="2021" name="PeerJ">
        <title>Extensive microbial diversity within the chicken gut microbiome revealed by metagenomics and culture.</title>
        <authorList>
            <person name="Gilroy R."/>
            <person name="Ravi A."/>
            <person name="Getino M."/>
            <person name="Pursley I."/>
            <person name="Horton D.L."/>
            <person name="Alikhan N.F."/>
            <person name="Baker D."/>
            <person name="Gharbi K."/>
            <person name="Hall N."/>
            <person name="Watson M."/>
            <person name="Adriaenssens E.M."/>
            <person name="Foster-Nyarko E."/>
            <person name="Jarju S."/>
            <person name="Secka A."/>
            <person name="Antonio M."/>
            <person name="Oren A."/>
            <person name="Chaudhuri R.R."/>
            <person name="La Ragione R."/>
            <person name="Hildebrand F."/>
            <person name="Pallen M.J."/>
        </authorList>
    </citation>
    <scope>NUCLEOTIDE SEQUENCE</scope>
    <source>
        <strain evidence="5">ChiHjej13B12-24818</strain>
    </source>
</reference>
<feature type="transmembrane region" description="Helical" evidence="3">
    <location>
        <begin position="358"/>
        <end position="377"/>
    </location>
</feature>
<feature type="compositionally biased region" description="Low complexity" evidence="2">
    <location>
        <begin position="205"/>
        <end position="227"/>
    </location>
</feature>
<dbReference type="NCBIfam" id="TIGR00350">
    <property type="entry name" value="lytR_cpsA_psr"/>
    <property type="match status" value="1"/>
</dbReference>
<feature type="compositionally biased region" description="Low complexity" evidence="2">
    <location>
        <begin position="67"/>
        <end position="77"/>
    </location>
</feature>
<evidence type="ECO:0000313" key="6">
    <source>
        <dbReference type="Proteomes" id="UP000823823"/>
    </source>
</evidence>
<keyword evidence="3" id="KW-0812">Transmembrane</keyword>
<feature type="compositionally biased region" description="Basic and acidic residues" evidence="2">
    <location>
        <begin position="165"/>
        <end position="188"/>
    </location>
</feature>
<proteinExistence type="inferred from homology"/>
<feature type="compositionally biased region" description="Basic and acidic residues" evidence="2">
    <location>
        <begin position="34"/>
        <end position="48"/>
    </location>
</feature>
<feature type="transmembrane region" description="Helical" evidence="3">
    <location>
        <begin position="286"/>
        <end position="305"/>
    </location>
</feature>
<feature type="region of interest" description="Disordered" evidence="2">
    <location>
        <begin position="1"/>
        <end position="257"/>
    </location>
</feature>
<name>A0A9D2RNT1_9MICO</name>
<evidence type="ECO:0000256" key="2">
    <source>
        <dbReference type="SAM" id="MobiDB-lite"/>
    </source>
</evidence>
<feature type="domain" description="Cell envelope-related transcriptional attenuator" evidence="4">
    <location>
        <begin position="435"/>
        <end position="609"/>
    </location>
</feature>
<gene>
    <name evidence="5" type="ORF">H9786_06325</name>
</gene>
<evidence type="ECO:0000256" key="3">
    <source>
        <dbReference type="SAM" id="Phobius"/>
    </source>
</evidence>
<keyword evidence="3" id="KW-1133">Transmembrane helix</keyword>
<sequence length="763" mass="80832">MTDPSSASWRRRRRGGKYMDASRRPGPNPLAPDAARRNRDAAFGDTSRRRPWIGAPTETSTDPAGTSADSGPSAAQPPSDPPAESPTSSPARSAPPPSGHGRRAARPTSAQRDRGTASTSPSGASDDTQTDLWALSDEDAAHAGAVEPTGRAEPAAAAGSAPPTGRDERDGSAGRGETTDDHEPRRTDAPSSAEEPTGVPGRQRPVSAPAEQSSPSAPEEPAVAASVTDPAPGPEESRPAQAKRPLRRRPEPEESGSLPKVALWTVLTSFLPGSGLVTTRLRRIGWIMLGIAVLVGAAGLALLLFGNPLRAAMMLVTSRNALVGLMIAVGVVGVLWALQVLAANLAQSTKERLEGTKRYIALGVAALMMVAVALPFGRGVQSLWAAQGLLGSETVFGISRGDSRLSTGKDPWAGVGRMNVLLLGQDAGEDRTGTRPDTIMVASIDTESGHTALFSIPRNLEHVQFPEGTAAEKAFPDGFDYFGGQQDLINAVWTWAEDRPDLFPDDPDPGLTATTWAVEETLGLEMDHYAMVNLQGFEDLVDAIGGVDLVVERRIPIGGGASEVEGYIEPGEQKLDGFHALWYARSREGSDDFDRMCRQQRIVRSVSEEADPPTLAMSIPGLVSATEENIVTDIPADDLEAYVDLSLRIKDAGFTSYPITQDVTPSHDPDWEYLKAWTEASIEDSMEQDEPESVLGETEPGSSDPAPTGETPSSDEDTGEDTEQDAPTEEEPTSADGDGEPTADDPEIEQDPLQSCLPGAEEN</sequence>
<evidence type="ECO:0000259" key="4">
    <source>
        <dbReference type="Pfam" id="PF03816"/>
    </source>
</evidence>
<dbReference type="Pfam" id="PF03816">
    <property type="entry name" value="LytR_cpsA_psr"/>
    <property type="match status" value="1"/>
</dbReference>